<proteinExistence type="predicted"/>
<sequence>MSDQILDATPVAAPKQRNTNGEKADLREGRIREDKPVCLSHKDRHAAGR</sequence>
<organism evidence="2 3">
    <name type="scientific">Gluconobacter cerinus</name>
    <dbReference type="NCBI Taxonomy" id="38307"/>
    <lineage>
        <taxon>Bacteria</taxon>
        <taxon>Pseudomonadati</taxon>
        <taxon>Pseudomonadota</taxon>
        <taxon>Alphaproteobacteria</taxon>
        <taxon>Acetobacterales</taxon>
        <taxon>Acetobacteraceae</taxon>
        <taxon>Gluconobacter</taxon>
    </lineage>
</organism>
<gene>
    <name evidence="2" type="ORF">GCM10007867_28890</name>
</gene>
<keyword evidence="3" id="KW-1185">Reference proteome</keyword>
<evidence type="ECO:0000313" key="3">
    <source>
        <dbReference type="Proteomes" id="UP001156614"/>
    </source>
</evidence>
<dbReference type="AlphaFoldDB" id="A0AAV5NI51"/>
<comment type="caution">
    <text evidence="2">The sequence shown here is derived from an EMBL/GenBank/DDBJ whole genome shotgun (WGS) entry which is preliminary data.</text>
</comment>
<evidence type="ECO:0000256" key="1">
    <source>
        <dbReference type="SAM" id="MobiDB-lite"/>
    </source>
</evidence>
<protein>
    <submittedName>
        <fullName evidence="2">Uncharacterized protein</fullName>
    </submittedName>
</protein>
<dbReference type="EMBL" id="BSNU01000007">
    <property type="protein sequence ID" value="GLQ64043.1"/>
    <property type="molecule type" value="Genomic_DNA"/>
</dbReference>
<accession>A0AAV5NI51</accession>
<dbReference type="Proteomes" id="UP001156614">
    <property type="component" value="Unassembled WGS sequence"/>
</dbReference>
<evidence type="ECO:0000313" key="2">
    <source>
        <dbReference type="EMBL" id="GLQ64043.1"/>
    </source>
</evidence>
<feature type="compositionally biased region" description="Basic and acidic residues" evidence="1">
    <location>
        <begin position="20"/>
        <end position="36"/>
    </location>
</feature>
<reference evidence="3" key="1">
    <citation type="journal article" date="2019" name="Int. J. Syst. Evol. Microbiol.">
        <title>The Global Catalogue of Microorganisms (GCM) 10K type strain sequencing project: providing services to taxonomists for standard genome sequencing and annotation.</title>
        <authorList>
            <consortium name="The Broad Institute Genomics Platform"/>
            <consortium name="The Broad Institute Genome Sequencing Center for Infectious Disease"/>
            <person name="Wu L."/>
            <person name="Ma J."/>
        </authorList>
    </citation>
    <scope>NUCLEOTIDE SEQUENCE [LARGE SCALE GENOMIC DNA]</scope>
    <source>
        <strain evidence="3">NBRC 3267</strain>
    </source>
</reference>
<name>A0AAV5NI51_9PROT</name>
<feature type="region of interest" description="Disordered" evidence="1">
    <location>
        <begin position="1"/>
        <end position="49"/>
    </location>
</feature>